<sequence>MKHKQITVVTDFLFRPDKKTIMESLDCYEHSSAYGEMSKIYDKMTEIAARAITAKAAYVLDEKLGGFNPSGANGCNQLIYCLLTIGNTLADESAACFQSGMYAEGLVLDAIANFALFDCSRQLYQKVVCEAQTAGLGLTRRLSPGEGDFDVTCQQSILERFTAEDALGITMTGGCMLDPVKSLAYVYGADVDLPINPVDHDCSTCGRSDCKLRKFDGREQTVSLTVVDGERRHTISAKTSQSIMTALSAQGLRVHSPCGGRGTCGKCRISLISGKTTQDGLVNDGIYLACRTYPLTDCEVDIRLSQETSYQTVTEFQASAFVPDSGFRIMGVDLAAADWRNGDSVTKLIHRQLGNEYSYSLKALRKLSLLKNEAKGEATQMKLLVDGNKIVDLLPPSAKRVFGLAIDIGTTTLVLSLVDLLNGEVVQTHSLLNNQRRYGADVISRIQYSTGNNGAALRSSICTDIVNCVRGFDAQTRALIVHVAIAGNTTMLHFLLGLSAESLGRYPFQPVTTESQQFSFTELFGDTSLDCQTTVLPGVSAFVGADVVAGMLQCGFATTTEIAMLIDIGTNGEIVIGNRDKILCLATAAGPAFEGANISCGTGSISGAIASFQMSDGQPSYTTIDGGEPVGICGSGIIDIMAACVRERVVNATGKFDLERFPNGTLAIAQTAQGDWIHFTQKDVRELQLAKAAMRAGAEVLLETYGCRYDEVGAVYLAGSFGSHVNIDSAVAIGLLPKELQTKVKRVGNSSLGGTIQYLLEQSSQQTIRDLLAVSTHLDLAADSRFNEQFIEQMMFPNLE</sequence>
<dbReference type="CDD" id="cd00207">
    <property type="entry name" value="fer2"/>
    <property type="match status" value="1"/>
</dbReference>
<accession>A0A154BVX8</accession>
<dbReference type="GO" id="GO:0008705">
    <property type="term" value="F:methionine synthase activity"/>
    <property type="evidence" value="ECO:0007669"/>
    <property type="project" value="InterPro"/>
</dbReference>
<dbReference type="STRING" id="1794912.AXX12_16890"/>
<dbReference type="Pfam" id="PF14574">
    <property type="entry name" value="RACo_C_ter"/>
    <property type="match status" value="1"/>
</dbReference>
<dbReference type="InterPro" id="IPR036010">
    <property type="entry name" value="2Fe-2S_ferredoxin-like_sf"/>
</dbReference>
<dbReference type="InterPro" id="IPR027980">
    <property type="entry name" value="RACo_C"/>
</dbReference>
<dbReference type="PROSITE" id="PS51085">
    <property type="entry name" value="2FE2S_FER_2"/>
    <property type="match status" value="1"/>
</dbReference>
<dbReference type="Gene3D" id="3.30.420.480">
    <property type="entry name" value="Domain of unknown function (DUF4445)"/>
    <property type="match status" value="1"/>
</dbReference>
<name>A0A154BVX8_ANASB</name>
<dbReference type="AlphaFoldDB" id="A0A154BVX8"/>
<reference evidence="2 3" key="1">
    <citation type="submission" date="2016-02" db="EMBL/GenBank/DDBJ databases">
        <title>Anaerosporomusa subterraneum gen. nov., sp. nov., a spore-forming obligate anaerobe isolated from saprolite.</title>
        <authorList>
            <person name="Choi J.K."/>
            <person name="Shah M."/>
            <person name="Yee N."/>
        </authorList>
    </citation>
    <scope>NUCLEOTIDE SEQUENCE [LARGE SCALE GENOMIC DNA]</scope>
    <source>
        <strain evidence="2 3">RU4</strain>
    </source>
</reference>
<dbReference type="Gene3D" id="3.40.109.40">
    <property type="match status" value="1"/>
</dbReference>
<protein>
    <recommendedName>
        <fullName evidence="1">2Fe-2S ferredoxin-type domain-containing protein</fullName>
    </recommendedName>
</protein>
<dbReference type="InterPro" id="IPR037010">
    <property type="entry name" value="VitB12-dep_Met_synth_activ_sf"/>
</dbReference>
<dbReference type="Pfam" id="PF00111">
    <property type="entry name" value="Fer2"/>
    <property type="match status" value="1"/>
</dbReference>
<comment type="caution">
    <text evidence="2">The sequence shown here is derived from an EMBL/GenBank/DDBJ whole genome shotgun (WGS) entry which is preliminary data.</text>
</comment>
<evidence type="ECO:0000313" key="3">
    <source>
        <dbReference type="Proteomes" id="UP000076268"/>
    </source>
</evidence>
<dbReference type="EMBL" id="LSGP01000005">
    <property type="protein sequence ID" value="KYZ77940.1"/>
    <property type="molecule type" value="Genomic_DNA"/>
</dbReference>
<feature type="domain" description="2Fe-2S ferredoxin-type" evidence="1">
    <location>
        <begin position="220"/>
        <end position="308"/>
    </location>
</feature>
<organism evidence="2 3">
    <name type="scientific">Anaerosporomusa subterranea</name>
    <dbReference type="NCBI Taxonomy" id="1794912"/>
    <lineage>
        <taxon>Bacteria</taxon>
        <taxon>Bacillati</taxon>
        <taxon>Bacillota</taxon>
        <taxon>Negativicutes</taxon>
        <taxon>Acetonemataceae</taxon>
        <taxon>Anaerosporomusa</taxon>
    </lineage>
</organism>
<dbReference type="PANTHER" id="PTHR42895">
    <property type="entry name" value="IRON-SULFUR CLUSTER-BINDING PROTEIN-RELATED"/>
    <property type="match status" value="1"/>
</dbReference>
<dbReference type="PANTHER" id="PTHR42895:SF2">
    <property type="entry name" value="IRON-SULFUR CLUSTER PROTEIN"/>
    <property type="match status" value="1"/>
</dbReference>
<dbReference type="Proteomes" id="UP000076268">
    <property type="component" value="Unassembled WGS sequence"/>
</dbReference>
<keyword evidence="3" id="KW-1185">Reference proteome</keyword>
<dbReference type="Pfam" id="PF17651">
    <property type="entry name" value="Raco_middle"/>
    <property type="match status" value="1"/>
</dbReference>
<dbReference type="InterPro" id="IPR012675">
    <property type="entry name" value="Beta-grasp_dom_sf"/>
</dbReference>
<dbReference type="OrthoDB" id="9810588at2"/>
<dbReference type="Gene3D" id="3.10.20.30">
    <property type="match status" value="1"/>
</dbReference>
<evidence type="ECO:0000313" key="2">
    <source>
        <dbReference type="EMBL" id="KYZ77940.1"/>
    </source>
</evidence>
<dbReference type="GO" id="GO:0051536">
    <property type="term" value="F:iron-sulfur cluster binding"/>
    <property type="evidence" value="ECO:0007669"/>
    <property type="project" value="InterPro"/>
</dbReference>
<proteinExistence type="predicted"/>
<dbReference type="InterPro" id="IPR001041">
    <property type="entry name" value="2Fe-2S_ferredoxin-type"/>
</dbReference>
<dbReference type="InterPro" id="IPR041414">
    <property type="entry name" value="Raco-like_middle"/>
</dbReference>
<dbReference type="RefSeq" id="WP_066237458.1">
    <property type="nucleotide sequence ID" value="NZ_LSGP01000005.1"/>
</dbReference>
<dbReference type="InterPro" id="IPR042259">
    <property type="entry name" value="Raco-like_middle_sf"/>
</dbReference>
<dbReference type="SUPFAM" id="SSF56507">
    <property type="entry name" value="Methionine synthase activation domain-like"/>
    <property type="match status" value="1"/>
</dbReference>
<dbReference type="InterPro" id="IPR052911">
    <property type="entry name" value="Corrinoid_activation_enz"/>
</dbReference>
<dbReference type="SUPFAM" id="SSF54292">
    <property type="entry name" value="2Fe-2S ferredoxin-like"/>
    <property type="match status" value="1"/>
</dbReference>
<gene>
    <name evidence="2" type="ORF">AXX12_16890</name>
</gene>
<evidence type="ECO:0000259" key="1">
    <source>
        <dbReference type="PROSITE" id="PS51085"/>
    </source>
</evidence>